<dbReference type="GO" id="GO:0006015">
    <property type="term" value="P:5-phosphoribose 1-diphosphate biosynthetic process"/>
    <property type="evidence" value="ECO:0007669"/>
    <property type="project" value="TreeGrafter"/>
</dbReference>
<evidence type="ECO:0000256" key="1">
    <source>
        <dbReference type="ARBA" id="ARBA00013247"/>
    </source>
</evidence>
<dbReference type="GO" id="GO:0005524">
    <property type="term" value="F:ATP binding"/>
    <property type="evidence" value="ECO:0007669"/>
    <property type="project" value="UniProtKB-KW"/>
</dbReference>
<gene>
    <name evidence="11" type="ORF">METZ01_LOCUS387316</name>
</gene>
<dbReference type="Gene3D" id="3.40.50.2020">
    <property type="match status" value="1"/>
</dbReference>
<evidence type="ECO:0000313" key="11">
    <source>
        <dbReference type="EMBL" id="SVD34462.1"/>
    </source>
</evidence>
<dbReference type="GO" id="GO:0000287">
    <property type="term" value="F:magnesium ion binding"/>
    <property type="evidence" value="ECO:0007669"/>
    <property type="project" value="InterPro"/>
</dbReference>
<dbReference type="InterPro" id="IPR029099">
    <property type="entry name" value="Pribosyltran_N"/>
</dbReference>
<accession>A0A382UJX4</accession>
<dbReference type="GO" id="GO:0005737">
    <property type="term" value="C:cytoplasm"/>
    <property type="evidence" value="ECO:0007669"/>
    <property type="project" value="TreeGrafter"/>
</dbReference>
<evidence type="ECO:0000256" key="6">
    <source>
        <dbReference type="ARBA" id="ARBA00022777"/>
    </source>
</evidence>
<evidence type="ECO:0000256" key="7">
    <source>
        <dbReference type="ARBA" id="ARBA00022840"/>
    </source>
</evidence>
<dbReference type="AlphaFoldDB" id="A0A382UJX4"/>
<feature type="non-terminal residue" evidence="11">
    <location>
        <position position="153"/>
    </location>
</feature>
<keyword evidence="2" id="KW-0808">Transferase</keyword>
<evidence type="ECO:0000256" key="2">
    <source>
        <dbReference type="ARBA" id="ARBA00022679"/>
    </source>
</evidence>
<keyword evidence="8" id="KW-0460">Magnesium</keyword>
<comment type="catalytic activity">
    <reaction evidence="9">
        <text>D-ribose 5-phosphate + ATP = 5-phospho-alpha-D-ribose 1-diphosphate + AMP + H(+)</text>
        <dbReference type="Rhea" id="RHEA:15609"/>
        <dbReference type="ChEBI" id="CHEBI:15378"/>
        <dbReference type="ChEBI" id="CHEBI:30616"/>
        <dbReference type="ChEBI" id="CHEBI:58017"/>
        <dbReference type="ChEBI" id="CHEBI:78346"/>
        <dbReference type="ChEBI" id="CHEBI:456215"/>
        <dbReference type="EC" id="2.7.6.1"/>
    </reaction>
</comment>
<sequence length="153" mass="16987">MFIQSPVFIGGSFNGRTHGFGPWDRGSTPCPPAYMKVFTGRSNPELAQGISDYLGIPLGKIDIQEFSDGEIWVAFEENIRNEDVFIIQSTNSPTDNIMELLLMLDAARRASAKNVIAVIPYLGYGRQDRKEQPRVPISARLMLDLITAVGVNR</sequence>
<dbReference type="FunFam" id="3.40.50.2020:FF:000007">
    <property type="entry name" value="Ribose-phosphate pyrophosphokinase"/>
    <property type="match status" value="1"/>
</dbReference>
<dbReference type="EC" id="2.7.6.1" evidence="1"/>
<dbReference type="NCBIfam" id="TIGR01251">
    <property type="entry name" value="ribP_PPkin"/>
    <property type="match status" value="1"/>
</dbReference>
<evidence type="ECO:0000256" key="8">
    <source>
        <dbReference type="ARBA" id="ARBA00022842"/>
    </source>
</evidence>
<dbReference type="InterPro" id="IPR005946">
    <property type="entry name" value="Rib-P_diPkinase"/>
</dbReference>
<reference evidence="11" key="1">
    <citation type="submission" date="2018-05" db="EMBL/GenBank/DDBJ databases">
        <authorList>
            <person name="Lanie J.A."/>
            <person name="Ng W.-L."/>
            <person name="Kazmierczak K.M."/>
            <person name="Andrzejewski T.M."/>
            <person name="Davidsen T.M."/>
            <person name="Wayne K.J."/>
            <person name="Tettelin H."/>
            <person name="Glass J.I."/>
            <person name="Rusch D."/>
            <person name="Podicherti R."/>
            <person name="Tsui H.-C.T."/>
            <person name="Winkler M.E."/>
        </authorList>
    </citation>
    <scope>NUCLEOTIDE SEQUENCE</scope>
</reference>
<keyword evidence="7" id="KW-0067">ATP-binding</keyword>
<evidence type="ECO:0000256" key="4">
    <source>
        <dbReference type="ARBA" id="ARBA00022727"/>
    </source>
</evidence>
<dbReference type="Pfam" id="PF13793">
    <property type="entry name" value="Pribosyltran_N"/>
    <property type="match status" value="1"/>
</dbReference>
<dbReference type="PANTHER" id="PTHR10210:SF32">
    <property type="entry name" value="RIBOSE-PHOSPHATE PYROPHOSPHOKINASE 2"/>
    <property type="match status" value="1"/>
</dbReference>
<keyword evidence="4" id="KW-0545">Nucleotide biosynthesis</keyword>
<dbReference type="GO" id="GO:0002189">
    <property type="term" value="C:ribose phosphate diphosphokinase complex"/>
    <property type="evidence" value="ECO:0007669"/>
    <property type="project" value="TreeGrafter"/>
</dbReference>
<dbReference type="SMART" id="SM01400">
    <property type="entry name" value="Pribosyltran_N"/>
    <property type="match status" value="1"/>
</dbReference>
<keyword evidence="6" id="KW-0418">Kinase</keyword>
<dbReference type="EMBL" id="UINC01144757">
    <property type="protein sequence ID" value="SVD34462.1"/>
    <property type="molecule type" value="Genomic_DNA"/>
</dbReference>
<evidence type="ECO:0000259" key="10">
    <source>
        <dbReference type="Pfam" id="PF13793"/>
    </source>
</evidence>
<dbReference type="InterPro" id="IPR029057">
    <property type="entry name" value="PRTase-like"/>
</dbReference>
<evidence type="ECO:0000256" key="9">
    <source>
        <dbReference type="ARBA" id="ARBA00049535"/>
    </source>
</evidence>
<name>A0A382UJX4_9ZZZZ</name>
<dbReference type="SUPFAM" id="SSF53271">
    <property type="entry name" value="PRTase-like"/>
    <property type="match status" value="1"/>
</dbReference>
<protein>
    <recommendedName>
        <fullName evidence="1">ribose-phosphate diphosphokinase</fullName>
        <ecNumber evidence="1">2.7.6.1</ecNumber>
    </recommendedName>
</protein>
<organism evidence="11">
    <name type="scientific">marine metagenome</name>
    <dbReference type="NCBI Taxonomy" id="408172"/>
    <lineage>
        <taxon>unclassified sequences</taxon>
        <taxon>metagenomes</taxon>
        <taxon>ecological metagenomes</taxon>
    </lineage>
</organism>
<evidence type="ECO:0000256" key="3">
    <source>
        <dbReference type="ARBA" id="ARBA00022723"/>
    </source>
</evidence>
<dbReference type="PANTHER" id="PTHR10210">
    <property type="entry name" value="RIBOSE-PHOSPHATE DIPHOSPHOKINASE FAMILY MEMBER"/>
    <property type="match status" value="1"/>
</dbReference>
<proteinExistence type="predicted"/>
<keyword evidence="3" id="KW-0479">Metal-binding</keyword>
<dbReference type="GO" id="GO:0006164">
    <property type="term" value="P:purine nucleotide biosynthetic process"/>
    <property type="evidence" value="ECO:0007669"/>
    <property type="project" value="TreeGrafter"/>
</dbReference>
<keyword evidence="5" id="KW-0547">Nucleotide-binding</keyword>
<evidence type="ECO:0000256" key="5">
    <source>
        <dbReference type="ARBA" id="ARBA00022741"/>
    </source>
</evidence>
<feature type="domain" description="Ribose-phosphate pyrophosphokinase N-terminal" evidence="10">
    <location>
        <begin position="35"/>
        <end position="150"/>
    </location>
</feature>
<dbReference type="GO" id="GO:0016301">
    <property type="term" value="F:kinase activity"/>
    <property type="evidence" value="ECO:0007669"/>
    <property type="project" value="UniProtKB-KW"/>
</dbReference>
<dbReference type="GO" id="GO:0004749">
    <property type="term" value="F:ribose phosphate diphosphokinase activity"/>
    <property type="evidence" value="ECO:0007669"/>
    <property type="project" value="UniProtKB-EC"/>
</dbReference>